<evidence type="ECO:0000313" key="2">
    <source>
        <dbReference type="EMBL" id="AIQ58062.1"/>
    </source>
</evidence>
<dbReference type="InterPro" id="IPR002934">
    <property type="entry name" value="Polymerase_NTP_transf_dom"/>
</dbReference>
<dbReference type="Pfam" id="PF01909">
    <property type="entry name" value="NTP_transf_2"/>
    <property type="match status" value="1"/>
</dbReference>
<dbReference type="CDD" id="cd05403">
    <property type="entry name" value="NT_KNTase_like"/>
    <property type="match status" value="1"/>
</dbReference>
<feature type="domain" description="Polymerase nucleotidyl transferase" evidence="1">
    <location>
        <begin position="19"/>
        <end position="61"/>
    </location>
</feature>
<sequence length="360" mass="41887">MKNADQQELFHKNEKLINMVIERAKRDFPEEIAMIGLTGSFRTGDFHDKSDLDLIIINNNNQGWDFSSCFILGDVGYDIYCTPWETRIEDQAALESPMNSSLIDLQVLYCAKPEYMEKFNAYRQRALDILAKPIGSECIGRAKKWLDSAKQEYANTLLAGDLGAVRLASGEVVYNLVNALASLNNTYFKRGLKRYLEDISTWQYLPGNFEAIYMDVINAKTMDEIRNTSYILLSSINNLYNSLYQKYVVQPVPSYDNLAGTYEELWCNYRNKIIASTEAKDKSYAFYTAMGTQQFLDEMTESRGTRKFDLMQHFDADQLDLFKEQFLLAMDEYLEEYNRTGQPIERYDTFEELYRQYMKV</sequence>
<dbReference type="RefSeq" id="WP_042212634.1">
    <property type="nucleotide sequence ID" value="NZ_CP009285.1"/>
</dbReference>
<accession>A0A089LB68</accession>
<name>A0A089LB68_PAEBO</name>
<dbReference type="InterPro" id="IPR043519">
    <property type="entry name" value="NT_sf"/>
</dbReference>
<gene>
    <name evidence="2" type="ORF">PBOR_14835</name>
</gene>
<dbReference type="AlphaFoldDB" id="A0A089LB68"/>
<protein>
    <submittedName>
        <fullName evidence="2">DNA polymerase III subunit beta</fullName>
    </submittedName>
</protein>
<evidence type="ECO:0000313" key="3">
    <source>
        <dbReference type="Proteomes" id="UP000029518"/>
    </source>
</evidence>
<dbReference type="KEGG" id="pbd:PBOR_14835"/>
<dbReference type="HOGENOM" id="CLU_062607_0_0_9"/>
<dbReference type="Gene3D" id="3.30.460.10">
    <property type="entry name" value="Beta Polymerase, domain 2"/>
    <property type="match status" value="1"/>
</dbReference>
<reference evidence="2" key="1">
    <citation type="submission" date="2014-08" db="EMBL/GenBank/DDBJ databases">
        <title>Comparative genomics of the Paenibacillus odorifer group.</title>
        <authorList>
            <person name="den Bakker H.C."/>
            <person name="Tsai Y.-C.Y.-C."/>
            <person name="Martin N."/>
            <person name="Korlach J."/>
            <person name="Wiedmann M."/>
        </authorList>
    </citation>
    <scope>NUCLEOTIDE SEQUENCE [LARGE SCALE GENOMIC DNA]</scope>
    <source>
        <strain evidence="2">DSM 13188</strain>
    </source>
</reference>
<dbReference type="Proteomes" id="UP000029518">
    <property type="component" value="Chromosome"/>
</dbReference>
<keyword evidence="3" id="KW-1185">Reference proteome</keyword>
<organism evidence="2 3">
    <name type="scientific">Paenibacillus borealis</name>
    <dbReference type="NCBI Taxonomy" id="160799"/>
    <lineage>
        <taxon>Bacteria</taxon>
        <taxon>Bacillati</taxon>
        <taxon>Bacillota</taxon>
        <taxon>Bacilli</taxon>
        <taxon>Bacillales</taxon>
        <taxon>Paenibacillaceae</taxon>
        <taxon>Paenibacillus</taxon>
    </lineage>
</organism>
<dbReference type="GO" id="GO:0016779">
    <property type="term" value="F:nucleotidyltransferase activity"/>
    <property type="evidence" value="ECO:0007669"/>
    <property type="project" value="InterPro"/>
</dbReference>
<dbReference type="SUPFAM" id="SSF81301">
    <property type="entry name" value="Nucleotidyltransferase"/>
    <property type="match status" value="1"/>
</dbReference>
<proteinExistence type="predicted"/>
<dbReference type="OrthoDB" id="9791330at2"/>
<evidence type="ECO:0000259" key="1">
    <source>
        <dbReference type="Pfam" id="PF01909"/>
    </source>
</evidence>
<dbReference type="EMBL" id="CP009285">
    <property type="protein sequence ID" value="AIQ58062.1"/>
    <property type="molecule type" value="Genomic_DNA"/>
</dbReference>